<dbReference type="CDD" id="cd08977">
    <property type="entry name" value="SusD"/>
    <property type="match status" value="1"/>
</dbReference>
<dbReference type="eggNOG" id="COG3193">
    <property type="taxonomic scope" value="Bacteria"/>
</dbReference>
<feature type="domain" description="RagB/SusD" evidence="6">
    <location>
        <begin position="357"/>
        <end position="490"/>
    </location>
</feature>
<dbReference type="GO" id="GO:0009279">
    <property type="term" value="C:cell outer membrane"/>
    <property type="evidence" value="ECO:0007669"/>
    <property type="project" value="UniProtKB-SubCell"/>
</dbReference>
<evidence type="ECO:0000259" key="7">
    <source>
        <dbReference type="Pfam" id="PF14322"/>
    </source>
</evidence>
<dbReference type="Pfam" id="PF07980">
    <property type="entry name" value="SusD_RagB"/>
    <property type="match status" value="1"/>
</dbReference>
<dbReference type="PROSITE" id="PS51257">
    <property type="entry name" value="PROKAR_LIPOPROTEIN"/>
    <property type="match status" value="1"/>
</dbReference>
<evidence type="ECO:0000256" key="2">
    <source>
        <dbReference type="ARBA" id="ARBA00006275"/>
    </source>
</evidence>
<dbReference type="STRING" id="929556.Solca_0311"/>
<dbReference type="InterPro" id="IPR011990">
    <property type="entry name" value="TPR-like_helical_dom_sf"/>
</dbReference>
<sequence length="491" mass="54669">MNSFMKSSTKIYIAALAGALSLQSCDKFLDLEPISQATTANSYKSLADAEAALTGVYDSFQQDYYVWDNVMLSDTRSDNHYAGGDNPSYYEMDELRVTANNDKTWSSWKSLYNAIAKANIVLTKVPTINDPKLDANNRRNQIIGEASFLRAYHYFQLVKLFGDIPLMLKPVSTTNASETNVPRSSVADVYKQIIADLEVAATNLPDTYGASADVNKARATKGAANALLAKVYAQKPDREYTKVLQYANAVITSPAGYALLLDYDNLFDGNHYNNAESIMEVQYVGGKEANWGPQMLLPPSKSGDGWRKFLTPSKDLIKAFDAEGDVVRKNASVLFENVQWVDEFWSAQVGGSVPFSYKWRSANGWASTNRQYLIRLADIILLKAEALNELGQTTEAAGVLDLIRNRVSLPKTTAADKASLKQAIENERRLEFAQEGQRWDDLVRFGNVKEVMNSLNEVNLKTGAKMVYNMTDAKIYVPIPQNEIDRNPLLK</sequence>
<evidence type="ECO:0000256" key="1">
    <source>
        <dbReference type="ARBA" id="ARBA00004442"/>
    </source>
</evidence>
<dbReference type="EMBL" id="CP003349">
    <property type="protein sequence ID" value="AFD05454.1"/>
    <property type="molecule type" value="Genomic_DNA"/>
</dbReference>
<keyword evidence="4" id="KW-0472">Membrane</keyword>
<dbReference type="KEGG" id="scn:Solca_0311"/>
<keyword evidence="3" id="KW-0732">Signal</keyword>
<dbReference type="InterPro" id="IPR033985">
    <property type="entry name" value="SusD-like_N"/>
</dbReference>
<comment type="similarity">
    <text evidence="2">Belongs to the SusD family.</text>
</comment>
<dbReference type="HOGENOM" id="CLU_015553_1_3_10"/>
<evidence type="ECO:0000256" key="5">
    <source>
        <dbReference type="ARBA" id="ARBA00023237"/>
    </source>
</evidence>
<dbReference type="AlphaFoldDB" id="H8KXN9"/>
<reference evidence="8" key="1">
    <citation type="submission" date="2012-02" db="EMBL/GenBank/DDBJ databases">
        <title>The complete genome of Solitalea canadensis DSM 3403.</title>
        <authorList>
            <consortium name="US DOE Joint Genome Institute (JGI-PGF)"/>
            <person name="Lucas S."/>
            <person name="Copeland A."/>
            <person name="Lapidus A."/>
            <person name="Glavina del Rio T."/>
            <person name="Dalin E."/>
            <person name="Tice H."/>
            <person name="Bruce D."/>
            <person name="Goodwin L."/>
            <person name="Pitluck S."/>
            <person name="Peters L."/>
            <person name="Ovchinnikova G."/>
            <person name="Lu M."/>
            <person name="Kyrpides N."/>
            <person name="Mavromatis K."/>
            <person name="Ivanova N."/>
            <person name="Brettin T."/>
            <person name="Detter J.C."/>
            <person name="Han C."/>
            <person name="Larimer F."/>
            <person name="Land M."/>
            <person name="Hauser L."/>
            <person name="Markowitz V."/>
            <person name="Cheng J.-F."/>
            <person name="Hugenholtz P."/>
            <person name="Woyke T."/>
            <person name="Wu D."/>
            <person name="Spring S."/>
            <person name="Schroeder M."/>
            <person name="Kopitz M."/>
            <person name="Brambilla E."/>
            <person name="Klenk H.-P."/>
            <person name="Eisen J.A."/>
        </authorList>
    </citation>
    <scope>NUCLEOTIDE SEQUENCE</scope>
    <source>
        <strain evidence="8">DSM 3403</strain>
    </source>
</reference>
<dbReference type="InterPro" id="IPR012944">
    <property type="entry name" value="SusD_RagB_dom"/>
</dbReference>
<evidence type="ECO:0000259" key="6">
    <source>
        <dbReference type="Pfam" id="PF07980"/>
    </source>
</evidence>
<dbReference type="Proteomes" id="UP000007590">
    <property type="component" value="Chromosome"/>
</dbReference>
<evidence type="ECO:0000256" key="4">
    <source>
        <dbReference type="ARBA" id="ARBA00023136"/>
    </source>
</evidence>
<dbReference type="Gene3D" id="1.25.40.390">
    <property type="match status" value="1"/>
</dbReference>
<dbReference type="Pfam" id="PF14322">
    <property type="entry name" value="SusD-like_3"/>
    <property type="match status" value="1"/>
</dbReference>
<accession>H8KXN9</accession>
<organism evidence="8 9">
    <name type="scientific">Solitalea canadensis (strain ATCC 29591 / DSM 3403 / JCM 21819 / LMG 8368 / NBRC 15130 / NCIMB 12057 / USAM 9D)</name>
    <name type="common">Flexibacter canadensis</name>
    <dbReference type="NCBI Taxonomy" id="929556"/>
    <lineage>
        <taxon>Bacteria</taxon>
        <taxon>Pseudomonadati</taxon>
        <taxon>Bacteroidota</taxon>
        <taxon>Sphingobacteriia</taxon>
        <taxon>Sphingobacteriales</taxon>
        <taxon>Sphingobacteriaceae</taxon>
        <taxon>Solitalea</taxon>
    </lineage>
</organism>
<feature type="domain" description="SusD-like N-terminal" evidence="7">
    <location>
        <begin position="27"/>
        <end position="232"/>
    </location>
</feature>
<evidence type="ECO:0000256" key="3">
    <source>
        <dbReference type="ARBA" id="ARBA00022729"/>
    </source>
</evidence>
<proteinExistence type="inferred from homology"/>
<protein>
    <submittedName>
        <fullName evidence="8">RagB/SusD family protein</fullName>
    </submittedName>
</protein>
<comment type="subcellular location">
    <subcellularLocation>
        <location evidence="1">Cell outer membrane</location>
    </subcellularLocation>
</comment>
<keyword evidence="9" id="KW-1185">Reference proteome</keyword>
<evidence type="ECO:0000313" key="8">
    <source>
        <dbReference type="EMBL" id="AFD05454.1"/>
    </source>
</evidence>
<keyword evidence="5" id="KW-0998">Cell outer membrane</keyword>
<dbReference type="SUPFAM" id="SSF48452">
    <property type="entry name" value="TPR-like"/>
    <property type="match status" value="1"/>
</dbReference>
<gene>
    <name evidence="8" type="ordered locus">Solca_0311</name>
</gene>
<name>H8KXN9_SOLCM</name>
<evidence type="ECO:0000313" key="9">
    <source>
        <dbReference type="Proteomes" id="UP000007590"/>
    </source>
</evidence>